<name>A0ABY1E9V0_9MICO</name>
<organism evidence="3 4">
    <name type="scientific">Cryobacterium levicorallinum</name>
    <dbReference type="NCBI Taxonomy" id="995038"/>
    <lineage>
        <taxon>Bacteria</taxon>
        <taxon>Bacillati</taxon>
        <taxon>Actinomycetota</taxon>
        <taxon>Actinomycetes</taxon>
        <taxon>Micrococcales</taxon>
        <taxon>Microbacteriaceae</taxon>
        <taxon>Cryobacterium</taxon>
    </lineage>
</organism>
<proteinExistence type="predicted"/>
<feature type="chain" id="PRO_5046799365" description="Sortase" evidence="2">
    <location>
        <begin position="33"/>
        <end position="181"/>
    </location>
</feature>
<dbReference type="EMBL" id="FOPW01000002">
    <property type="protein sequence ID" value="SFH23985.1"/>
    <property type="molecule type" value="Genomic_DNA"/>
</dbReference>
<feature type="transmembrane region" description="Helical" evidence="1">
    <location>
        <begin position="151"/>
        <end position="174"/>
    </location>
</feature>
<keyword evidence="2" id="KW-0732">Signal</keyword>
<keyword evidence="1" id="KW-1133">Transmembrane helix</keyword>
<evidence type="ECO:0000256" key="2">
    <source>
        <dbReference type="SAM" id="SignalP"/>
    </source>
</evidence>
<evidence type="ECO:0008006" key="5">
    <source>
        <dbReference type="Google" id="ProtNLM"/>
    </source>
</evidence>
<sequence length="181" mass="17925">MHYGGFVLFRKVLATLALVGVAVLAGPVAAHAAGYVAADLITVSGSQAAGSTVRVAFDDDAFTAEEQVSIAVSGEGSATLATLRSATVDTQKAATSTGALDLKVTLPNDATGSYTLTAIGDSSQNIGTATITVVAADGAGLATAGFDVPTALIYSAAGALLLGLGLVITLRVTLRRRATTA</sequence>
<keyword evidence="1" id="KW-0472">Membrane</keyword>
<evidence type="ECO:0000256" key="1">
    <source>
        <dbReference type="SAM" id="Phobius"/>
    </source>
</evidence>
<evidence type="ECO:0000313" key="4">
    <source>
        <dbReference type="Proteomes" id="UP000199681"/>
    </source>
</evidence>
<evidence type="ECO:0000313" key="3">
    <source>
        <dbReference type="EMBL" id="SFH23985.1"/>
    </source>
</evidence>
<dbReference type="Proteomes" id="UP000199681">
    <property type="component" value="Unassembled WGS sequence"/>
</dbReference>
<comment type="caution">
    <text evidence="3">The sequence shown here is derived from an EMBL/GenBank/DDBJ whole genome shotgun (WGS) entry which is preliminary data.</text>
</comment>
<keyword evidence="4" id="KW-1185">Reference proteome</keyword>
<reference evidence="3 4" key="1">
    <citation type="submission" date="2016-10" db="EMBL/GenBank/DDBJ databases">
        <authorList>
            <person name="Varghese N."/>
            <person name="Submissions S."/>
        </authorList>
    </citation>
    <scope>NUCLEOTIDE SEQUENCE [LARGE SCALE GENOMIC DNA]</scope>
    <source>
        <strain evidence="3 4">GMCC 1.11211</strain>
    </source>
</reference>
<accession>A0ABY1E9V0</accession>
<protein>
    <recommendedName>
        <fullName evidence="5">Sortase</fullName>
    </recommendedName>
</protein>
<gene>
    <name evidence="3" type="ORF">SAMN05216274_10219</name>
</gene>
<keyword evidence="1" id="KW-0812">Transmembrane</keyword>
<feature type="signal peptide" evidence="2">
    <location>
        <begin position="1"/>
        <end position="32"/>
    </location>
</feature>